<dbReference type="EMBL" id="JANIBK010000025">
    <property type="protein sequence ID" value="MCQ8128215.1"/>
    <property type="molecule type" value="Genomic_DNA"/>
</dbReference>
<gene>
    <name evidence="3" type="ORF">NP596_07060</name>
</gene>
<comment type="caution">
    <text evidence="3">The sequence shown here is derived from an EMBL/GenBank/DDBJ whole genome shotgun (WGS) entry which is preliminary data.</text>
</comment>
<organism evidence="3 4">
    <name type="scientific">Methylomonas rivi</name>
    <dbReference type="NCBI Taxonomy" id="2952226"/>
    <lineage>
        <taxon>Bacteria</taxon>
        <taxon>Pseudomonadati</taxon>
        <taxon>Pseudomonadota</taxon>
        <taxon>Gammaproteobacteria</taxon>
        <taxon>Methylococcales</taxon>
        <taxon>Methylococcaceae</taxon>
        <taxon>Methylomonas</taxon>
    </lineage>
</organism>
<protein>
    <submittedName>
        <fullName evidence="3">Uncharacterized protein</fullName>
    </submittedName>
</protein>
<reference evidence="3 4" key="1">
    <citation type="submission" date="2022-07" db="EMBL/GenBank/DDBJ databases">
        <title>Methylomonas rivi sp. nov., Methylomonas rosea sp. nov., Methylomonas aureus sp. nov. and Methylomonas subterranea sp. nov., four novel methanotrophs isolated from a freshwater creek and the deep terrestrial subsurface.</title>
        <authorList>
            <person name="Abin C."/>
            <person name="Sankaranarayanan K."/>
            <person name="Garner C."/>
            <person name="Sindelar R."/>
            <person name="Kotary K."/>
            <person name="Garner R."/>
            <person name="Barclay S."/>
            <person name="Lawson P."/>
            <person name="Krumholz L."/>
        </authorList>
    </citation>
    <scope>NUCLEOTIDE SEQUENCE [LARGE SCALE GENOMIC DNA]</scope>
    <source>
        <strain evidence="3 4">WSC-6</strain>
    </source>
</reference>
<evidence type="ECO:0000256" key="1">
    <source>
        <dbReference type="SAM" id="MobiDB-lite"/>
    </source>
</evidence>
<feature type="signal peptide" evidence="2">
    <location>
        <begin position="1"/>
        <end position="31"/>
    </location>
</feature>
<feature type="chain" id="PRO_5045091815" evidence="2">
    <location>
        <begin position="32"/>
        <end position="115"/>
    </location>
</feature>
<feature type="region of interest" description="Disordered" evidence="1">
    <location>
        <begin position="56"/>
        <end position="84"/>
    </location>
</feature>
<accession>A0ABT1U345</accession>
<dbReference type="Proteomes" id="UP001524586">
    <property type="component" value="Unassembled WGS sequence"/>
</dbReference>
<keyword evidence="2" id="KW-0732">Signal</keyword>
<sequence length="115" mass="12551">MKTVDFFCLSNRSIKPIMLGFLLCHALPAIAEPPLPEDFTRSGELVLTLSDKWLEPNAQNTPRKSNRLNGGKPPAETPKAKDVPIGCGMDVTPLTNSDASFGNRLVGKCNLTLHY</sequence>
<proteinExistence type="predicted"/>
<dbReference type="RefSeq" id="WP_256614590.1">
    <property type="nucleotide sequence ID" value="NZ_JANIBK010000025.1"/>
</dbReference>
<keyword evidence="4" id="KW-1185">Reference proteome</keyword>
<evidence type="ECO:0000256" key="2">
    <source>
        <dbReference type="SAM" id="SignalP"/>
    </source>
</evidence>
<name>A0ABT1U345_9GAMM</name>
<evidence type="ECO:0000313" key="4">
    <source>
        <dbReference type="Proteomes" id="UP001524586"/>
    </source>
</evidence>
<evidence type="ECO:0000313" key="3">
    <source>
        <dbReference type="EMBL" id="MCQ8128215.1"/>
    </source>
</evidence>